<reference evidence="2" key="1">
    <citation type="submission" date="2021-01" db="EMBL/GenBank/DDBJ databases">
        <authorList>
            <person name="Corre E."/>
            <person name="Pelletier E."/>
            <person name="Niang G."/>
            <person name="Scheremetjew M."/>
            <person name="Finn R."/>
            <person name="Kale V."/>
            <person name="Holt S."/>
            <person name="Cochrane G."/>
            <person name="Meng A."/>
            <person name="Brown T."/>
            <person name="Cohen L."/>
        </authorList>
    </citation>
    <scope>NUCLEOTIDE SEQUENCE</scope>
    <source>
        <strain evidence="2">GSO104</strain>
    </source>
</reference>
<evidence type="ECO:0000256" key="1">
    <source>
        <dbReference type="SAM" id="SignalP"/>
    </source>
</evidence>
<protein>
    <submittedName>
        <fullName evidence="2">Uncharacterized protein</fullName>
    </submittedName>
</protein>
<gene>
    <name evidence="2" type="ORF">DBRI00130_LOCUS38901</name>
</gene>
<organism evidence="2">
    <name type="scientific">Ditylum brightwellii</name>
    <dbReference type="NCBI Taxonomy" id="49249"/>
    <lineage>
        <taxon>Eukaryota</taxon>
        <taxon>Sar</taxon>
        <taxon>Stramenopiles</taxon>
        <taxon>Ochrophyta</taxon>
        <taxon>Bacillariophyta</taxon>
        <taxon>Mediophyceae</taxon>
        <taxon>Lithodesmiophycidae</taxon>
        <taxon>Lithodesmiales</taxon>
        <taxon>Lithodesmiaceae</taxon>
        <taxon>Ditylum</taxon>
    </lineage>
</organism>
<name>A0A7S4WGE1_9STRA</name>
<sequence length="182" mass="19653">MGVFRCFISLLLLSSAVTSLQLTTKTKVPGVSREKMHAFLSTPTNWPKIVASSHSVRPSTDRGNPVDRPLAVGEEVDEIFGLPPIIPLSVCWVCEKSDVSNGDLVFFSAKGLSNVANKCRMIFSIGDSKEGNNKNNSENGCTVDLTMEYEPVSPLAVMAMPILSLDNALALKVLLPQSISNE</sequence>
<evidence type="ECO:0000313" key="2">
    <source>
        <dbReference type="EMBL" id="CAE4654769.1"/>
    </source>
</evidence>
<accession>A0A7S4WGE1</accession>
<feature type="chain" id="PRO_5030986322" evidence="1">
    <location>
        <begin position="20"/>
        <end position="182"/>
    </location>
</feature>
<proteinExistence type="predicted"/>
<dbReference type="EMBL" id="HBNS01053377">
    <property type="protein sequence ID" value="CAE4654769.1"/>
    <property type="molecule type" value="Transcribed_RNA"/>
</dbReference>
<dbReference type="AlphaFoldDB" id="A0A7S4WGE1"/>
<keyword evidence="1" id="KW-0732">Signal</keyword>
<feature type="signal peptide" evidence="1">
    <location>
        <begin position="1"/>
        <end position="19"/>
    </location>
</feature>